<evidence type="ECO:0000256" key="1">
    <source>
        <dbReference type="SAM" id="MobiDB-lite"/>
    </source>
</evidence>
<dbReference type="Proteomes" id="UP000236370">
    <property type="component" value="Unassembled WGS sequence"/>
</dbReference>
<protein>
    <submittedName>
        <fullName evidence="2">LRRC49 isoform 24</fullName>
    </submittedName>
</protein>
<organism evidence="2 3">
    <name type="scientific">Pan troglodytes</name>
    <name type="common">Chimpanzee</name>
    <dbReference type="NCBI Taxonomy" id="9598"/>
    <lineage>
        <taxon>Eukaryota</taxon>
        <taxon>Metazoa</taxon>
        <taxon>Chordata</taxon>
        <taxon>Craniata</taxon>
        <taxon>Vertebrata</taxon>
        <taxon>Euteleostomi</taxon>
        <taxon>Mammalia</taxon>
        <taxon>Eutheria</taxon>
        <taxon>Euarchontoglires</taxon>
        <taxon>Primates</taxon>
        <taxon>Haplorrhini</taxon>
        <taxon>Catarrhini</taxon>
        <taxon>Hominidae</taxon>
        <taxon>Pan</taxon>
    </lineage>
</organism>
<feature type="compositionally biased region" description="Polar residues" evidence="1">
    <location>
        <begin position="1"/>
        <end position="16"/>
    </location>
</feature>
<sequence length="30" mass="3214">MSSCPSVGEKQNQENLKSGESEKLRCLGSS</sequence>
<accession>A0A2J8NQQ7</accession>
<proteinExistence type="predicted"/>
<feature type="compositionally biased region" description="Basic and acidic residues" evidence="1">
    <location>
        <begin position="17"/>
        <end position="30"/>
    </location>
</feature>
<name>A0A2J8NQQ7_PANTR</name>
<reference evidence="2 3" key="1">
    <citation type="submission" date="2017-12" db="EMBL/GenBank/DDBJ databases">
        <title>High-resolution comparative analysis of great ape genomes.</title>
        <authorList>
            <person name="Pollen A."/>
            <person name="Hastie A."/>
            <person name="Hormozdiari F."/>
            <person name="Dougherty M."/>
            <person name="Liu R."/>
            <person name="Chaisson M."/>
            <person name="Hoppe E."/>
            <person name="Hill C."/>
            <person name="Pang A."/>
            <person name="Hillier L."/>
            <person name="Baker C."/>
            <person name="Armstrong J."/>
            <person name="Shendure J."/>
            <person name="Paten B."/>
            <person name="Wilson R."/>
            <person name="Chao H."/>
            <person name="Schneider V."/>
            <person name="Ventura M."/>
            <person name="Kronenberg Z."/>
            <person name="Murali S."/>
            <person name="Gordon D."/>
            <person name="Cantsilieris S."/>
            <person name="Munson K."/>
            <person name="Nelson B."/>
            <person name="Raja A."/>
            <person name="Underwood J."/>
            <person name="Diekhans M."/>
            <person name="Fiddes I."/>
            <person name="Haussler D."/>
            <person name="Eichler E."/>
        </authorList>
    </citation>
    <scope>NUCLEOTIDE SEQUENCE [LARGE SCALE GENOMIC DNA]</scope>
    <source>
        <strain evidence="2">Yerkes chimp pedigree #C0471</strain>
    </source>
</reference>
<comment type="caution">
    <text evidence="2">The sequence shown here is derived from an EMBL/GenBank/DDBJ whole genome shotgun (WGS) entry which is preliminary data.</text>
</comment>
<dbReference type="AlphaFoldDB" id="A0A2J8NQQ7"/>
<evidence type="ECO:0000313" key="2">
    <source>
        <dbReference type="EMBL" id="PNI74110.1"/>
    </source>
</evidence>
<evidence type="ECO:0000313" key="3">
    <source>
        <dbReference type="Proteomes" id="UP000236370"/>
    </source>
</evidence>
<dbReference type="EMBL" id="NBAG03000224">
    <property type="protein sequence ID" value="PNI74110.1"/>
    <property type="molecule type" value="Genomic_DNA"/>
</dbReference>
<feature type="region of interest" description="Disordered" evidence="1">
    <location>
        <begin position="1"/>
        <end position="30"/>
    </location>
</feature>
<gene>
    <name evidence="2" type="ORF">CK820_G0008161</name>
</gene>
<feature type="non-terminal residue" evidence="2">
    <location>
        <position position="30"/>
    </location>
</feature>